<dbReference type="SUPFAM" id="SSF55166">
    <property type="entry name" value="Hedgehog/DD-peptidase"/>
    <property type="match status" value="1"/>
</dbReference>
<dbReference type="CDD" id="cd14852">
    <property type="entry name" value="LD-carboxypeptidase"/>
    <property type="match status" value="1"/>
</dbReference>
<gene>
    <name evidence="2" type="ORF">SAMN05661091_2430</name>
</gene>
<protein>
    <submittedName>
        <fullName evidence="2">D-alanyl-D-alanine carboxypeptidase</fullName>
    </submittedName>
</protein>
<accession>A0A1X7HCH7</accession>
<dbReference type="GO" id="GO:0006508">
    <property type="term" value="P:proteolysis"/>
    <property type="evidence" value="ECO:0007669"/>
    <property type="project" value="InterPro"/>
</dbReference>
<keyword evidence="3" id="KW-1185">Reference proteome</keyword>
<dbReference type="PANTHER" id="PTHR34385">
    <property type="entry name" value="D-ALANYL-D-ALANINE CARBOXYPEPTIDASE"/>
    <property type="match status" value="1"/>
</dbReference>
<dbReference type="STRING" id="1313296.SAMN05661091_2430"/>
<dbReference type="InterPro" id="IPR052179">
    <property type="entry name" value="DD-CPase-like"/>
</dbReference>
<name>A0A1X7HCH7_9BACL</name>
<evidence type="ECO:0000313" key="2">
    <source>
        <dbReference type="EMBL" id="SMF83652.1"/>
    </source>
</evidence>
<dbReference type="AlphaFoldDB" id="A0A1X7HCH7"/>
<reference evidence="2 3" key="1">
    <citation type="submission" date="2017-04" db="EMBL/GenBank/DDBJ databases">
        <authorList>
            <person name="Afonso C.L."/>
            <person name="Miller P.J."/>
            <person name="Scott M.A."/>
            <person name="Spackman E."/>
            <person name="Goraichik I."/>
            <person name="Dimitrov K.M."/>
            <person name="Suarez D.L."/>
            <person name="Swayne D.E."/>
        </authorList>
    </citation>
    <scope>NUCLEOTIDE SEQUENCE [LARGE SCALE GENOMIC DNA]</scope>
    <source>
        <strain evidence="2 3">N3/975</strain>
    </source>
</reference>
<dbReference type="InterPro" id="IPR058193">
    <property type="entry name" value="VanY/YodJ_core_dom"/>
</dbReference>
<feature type="domain" description="D-alanyl-D-alanine carboxypeptidase-like core" evidence="1">
    <location>
        <begin position="99"/>
        <end position="214"/>
    </location>
</feature>
<dbReference type="EMBL" id="LT840184">
    <property type="protein sequence ID" value="SMF83652.1"/>
    <property type="molecule type" value="Genomic_DNA"/>
</dbReference>
<keyword evidence="2" id="KW-0378">Hydrolase</keyword>
<dbReference type="PANTHER" id="PTHR34385:SF1">
    <property type="entry name" value="PEPTIDOGLYCAN L-ALANYL-D-GLUTAMATE ENDOPEPTIDASE CWLK"/>
    <property type="match status" value="1"/>
</dbReference>
<dbReference type="Proteomes" id="UP000192940">
    <property type="component" value="Chromosome I"/>
</dbReference>
<dbReference type="InterPro" id="IPR003709">
    <property type="entry name" value="VanY-like_core_dom"/>
</dbReference>
<organism evidence="2 3">
    <name type="scientific">Paenibacillus uliginis N3/975</name>
    <dbReference type="NCBI Taxonomy" id="1313296"/>
    <lineage>
        <taxon>Bacteria</taxon>
        <taxon>Bacillati</taxon>
        <taxon>Bacillota</taxon>
        <taxon>Bacilli</taxon>
        <taxon>Bacillales</taxon>
        <taxon>Paenibacillaceae</taxon>
        <taxon>Paenibacillus</taxon>
    </lineage>
</organism>
<dbReference type="Pfam" id="PF02557">
    <property type="entry name" value="VanY"/>
    <property type="match status" value="1"/>
</dbReference>
<evidence type="ECO:0000313" key="3">
    <source>
        <dbReference type="Proteomes" id="UP000192940"/>
    </source>
</evidence>
<sequence>MKKWLVCLSFLLLMGCESVLPKQNNDINVQENTKDQASESVPEVTNDTIMIPKEQVHKGNLVLVNKEHPIHTDGIPTDIVNLYKNKELIQGYALLDNTIRLSRSVALNFGEMMHDAGKEGVNHFMISSGYRDASEQEKLYRDKGADYALPAGYSEHNIGFSLDIGSTLKPIDQAPEGEWLQKNASEYGFILRYPKNKTEITGIKFEPWHFRYVGLPHSKIMKEKNFTLEEYLDFLKEQKNFITTIDGEKYEISFVPASKNMTLQVPIQQHYELSGNNVDGVIVTIRQNEG</sequence>
<dbReference type="PROSITE" id="PS51257">
    <property type="entry name" value="PROKAR_LIPOPROTEIN"/>
    <property type="match status" value="1"/>
</dbReference>
<evidence type="ECO:0000259" key="1">
    <source>
        <dbReference type="Pfam" id="PF02557"/>
    </source>
</evidence>
<keyword evidence="2" id="KW-0645">Protease</keyword>
<keyword evidence="2" id="KW-0121">Carboxypeptidase</keyword>
<dbReference type="GO" id="GO:0004180">
    <property type="term" value="F:carboxypeptidase activity"/>
    <property type="evidence" value="ECO:0007669"/>
    <property type="project" value="UniProtKB-KW"/>
</dbReference>
<dbReference type="InterPro" id="IPR009045">
    <property type="entry name" value="Zn_M74/Hedgehog-like"/>
</dbReference>
<dbReference type="Gene3D" id="3.30.1380.10">
    <property type="match status" value="1"/>
</dbReference>
<dbReference type="Gene3D" id="3.30.200.180">
    <property type="match status" value="1"/>
</dbReference>
<proteinExistence type="predicted"/>